<accession>A0A4R7PGT3</accession>
<dbReference type="NCBIfam" id="TIGR00547">
    <property type="entry name" value="lolA"/>
    <property type="match status" value="1"/>
</dbReference>
<dbReference type="InterPro" id="IPR029046">
    <property type="entry name" value="LolA/LolB/LppX"/>
</dbReference>
<comment type="subunit">
    <text evidence="3 10">Monomer.</text>
</comment>
<dbReference type="GO" id="GO:0042597">
    <property type="term" value="C:periplasmic space"/>
    <property type="evidence" value="ECO:0007669"/>
    <property type="project" value="UniProtKB-SubCell"/>
</dbReference>
<comment type="caution">
    <text evidence="11">The sequence shown here is derived from an EMBL/GenBank/DDBJ whole genome shotgun (WGS) entry which is preliminary data.</text>
</comment>
<evidence type="ECO:0000256" key="10">
    <source>
        <dbReference type="HAMAP-Rule" id="MF_00240"/>
    </source>
</evidence>
<dbReference type="PANTHER" id="PTHR35869:SF1">
    <property type="entry name" value="OUTER-MEMBRANE LIPOPROTEIN CARRIER PROTEIN"/>
    <property type="match status" value="1"/>
</dbReference>
<organism evidence="11 12">
    <name type="scientific">Panacagrimonas perspica</name>
    <dbReference type="NCBI Taxonomy" id="381431"/>
    <lineage>
        <taxon>Bacteria</taxon>
        <taxon>Pseudomonadati</taxon>
        <taxon>Pseudomonadota</taxon>
        <taxon>Gammaproteobacteria</taxon>
        <taxon>Nevskiales</taxon>
        <taxon>Nevskiaceae</taxon>
        <taxon>Panacagrimonas</taxon>
    </lineage>
</organism>
<dbReference type="Pfam" id="PF03548">
    <property type="entry name" value="LolA"/>
    <property type="match status" value="1"/>
</dbReference>
<dbReference type="SUPFAM" id="SSF89392">
    <property type="entry name" value="Prokaryotic lipoproteins and lipoprotein localization factors"/>
    <property type="match status" value="1"/>
</dbReference>
<keyword evidence="8 10" id="KW-0653">Protein transport</keyword>
<keyword evidence="9 10" id="KW-0143">Chaperone</keyword>
<evidence type="ECO:0000313" key="11">
    <source>
        <dbReference type="EMBL" id="TDU32891.1"/>
    </source>
</evidence>
<dbReference type="AlphaFoldDB" id="A0A4R7PGT3"/>
<feature type="chain" id="PRO_5023987625" description="Outer-membrane lipoprotein carrier protein" evidence="10">
    <location>
        <begin position="24"/>
        <end position="213"/>
    </location>
</feature>
<dbReference type="GO" id="GO:0044874">
    <property type="term" value="P:lipoprotein localization to outer membrane"/>
    <property type="evidence" value="ECO:0007669"/>
    <property type="project" value="UniProtKB-UniRule"/>
</dbReference>
<sequence length="213" mass="23348" precursor="true">MLQKFLFAVGLFGVLLAADPARAGSADEELRQFVENVRTLNGRFVQTQTDEHGELVSSGAGMVAISRPGRFRWSYDQPYEQLMVCDGQKIWAYDPDLKQVTVRPAGETLAGTPAELLAQKAKLAENFRTKDLGEKDGLRVVSLEPKSEQSDFKSIELWLKAGVPQKLRFSDPLGGNTVVELRDVKVNGPIPDAQFTFTPPKGVEVVEGAASAR</sequence>
<evidence type="ECO:0000256" key="5">
    <source>
        <dbReference type="ARBA" id="ARBA00022448"/>
    </source>
</evidence>
<comment type="function">
    <text evidence="10">Participates in the translocation of lipoproteins from the inner membrane to the outer membrane. Only forms a complex with a lipoprotein if the residue after the N-terminal Cys is not an aspartate (The Asp acts as a targeting signal to indicate that the lipoprotein should stay in the inner membrane).</text>
</comment>
<dbReference type="GO" id="GO:0042953">
    <property type="term" value="P:lipoprotein transport"/>
    <property type="evidence" value="ECO:0007669"/>
    <property type="project" value="InterPro"/>
</dbReference>
<dbReference type="InterPro" id="IPR018323">
    <property type="entry name" value="OM_lipoprot_carrier_LolA_Pbac"/>
</dbReference>
<reference evidence="11 12" key="1">
    <citation type="submission" date="2019-03" db="EMBL/GenBank/DDBJ databases">
        <title>Genomic Encyclopedia of Type Strains, Phase IV (KMG-IV): sequencing the most valuable type-strain genomes for metagenomic binning, comparative biology and taxonomic classification.</title>
        <authorList>
            <person name="Goeker M."/>
        </authorList>
    </citation>
    <scope>NUCLEOTIDE SEQUENCE [LARGE SCALE GENOMIC DNA]</scope>
    <source>
        <strain evidence="11 12">DSM 26377</strain>
    </source>
</reference>
<evidence type="ECO:0000256" key="1">
    <source>
        <dbReference type="ARBA" id="ARBA00004418"/>
    </source>
</evidence>
<evidence type="ECO:0000256" key="6">
    <source>
        <dbReference type="ARBA" id="ARBA00022729"/>
    </source>
</evidence>
<dbReference type="OrthoDB" id="9787361at2"/>
<name>A0A4R7PGT3_9GAMM</name>
<keyword evidence="6 10" id="KW-0732">Signal</keyword>
<gene>
    <name evidence="10" type="primary">lolA</name>
    <name evidence="11" type="ORF">DFR24_2301</name>
</gene>
<keyword evidence="5 10" id="KW-0813">Transport</keyword>
<evidence type="ECO:0000256" key="7">
    <source>
        <dbReference type="ARBA" id="ARBA00022764"/>
    </source>
</evidence>
<keyword evidence="11" id="KW-0449">Lipoprotein</keyword>
<evidence type="ECO:0000256" key="2">
    <source>
        <dbReference type="ARBA" id="ARBA00007615"/>
    </source>
</evidence>
<proteinExistence type="inferred from homology"/>
<feature type="signal peptide" evidence="10">
    <location>
        <begin position="1"/>
        <end position="23"/>
    </location>
</feature>
<evidence type="ECO:0000256" key="4">
    <source>
        <dbReference type="ARBA" id="ARBA00014035"/>
    </source>
</evidence>
<dbReference type="Proteomes" id="UP000295341">
    <property type="component" value="Unassembled WGS sequence"/>
</dbReference>
<protein>
    <recommendedName>
        <fullName evidence="4 10">Outer-membrane lipoprotein carrier protein</fullName>
    </recommendedName>
</protein>
<evidence type="ECO:0000313" key="12">
    <source>
        <dbReference type="Proteomes" id="UP000295341"/>
    </source>
</evidence>
<keyword evidence="7 10" id="KW-0574">Periplasm</keyword>
<dbReference type="CDD" id="cd16325">
    <property type="entry name" value="LolA"/>
    <property type="match status" value="1"/>
</dbReference>
<dbReference type="Gene3D" id="2.50.20.10">
    <property type="entry name" value="Lipoprotein localisation LolA/LolB/LppX"/>
    <property type="match status" value="1"/>
</dbReference>
<comment type="similarity">
    <text evidence="2 10">Belongs to the LolA family.</text>
</comment>
<dbReference type="InterPro" id="IPR004564">
    <property type="entry name" value="OM_lipoprot_carrier_LolA-like"/>
</dbReference>
<comment type="subcellular location">
    <subcellularLocation>
        <location evidence="1 10">Periplasm</location>
    </subcellularLocation>
</comment>
<dbReference type="RefSeq" id="WP_133881367.1">
    <property type="nucleotide sequence ID" value="NZ_MWIN01000036.1"/>
</dbReference>
<keyword evidence="12" id="KW-1185">Reference proteome</keyword>
<evidence type="ECO:0000256" key="8">
    <source>
        <dbReference type="ARBA" id="ARBA00022927"/>
    </source>
</evidence>
<dbReference type="PANTHER" id="PTHR35869">
    <property type="entry name" value="OUTER-MEMBRANE LIPOPROTEIN CARRIER PROTEIN"/>
    <property type="match status" value="1"/>
</dbReference>
<evidence type="ECO:0000256" key="9">
    <source>
        <dbReference type="ARBA" id="ARBA00023186"/>
    </source>
</evidence>
<evidence type="ECO:0000256" key="3">
    <source>
        <dbReference type="ARBA" id="ARBA00011245"/>
    </source>
</evidence>
<dbReference type="HAMAP" id="MF_00240">
    <property type="entry name" value="LolA"/>
    <property type="match status" value="1"/>
</dbReference>
<dbReference type="EMBL" id="SOBT01000008">
    <property type="protein sequence ID" value="TDU32891.1"/>
    <property type="molecule type" value="Genomic_DNA"/>
</dbReference>